<feature type="region of interest" description="Disordered" evidence="1">
    <location>
        <begin position="271"/>
        <end position="323"/>
    </location>
</feature>
<evidence type="ECO:0000313" key="2">
    <source>
        <dbReference type="EMBL" id="MQM17058.1"/>
    </source>
</evidence>
<dbReference type="AlphaFoldDB" id="A0A843XCD2"/>
<dbReference type="Proteomes" id="UP000652761">
    <property type="component" value="Unassembled WGS sequence"/>
</dbReference>
<feature type="compositionally biased region" description="Low complexity" evidence="1">
    <location>
        <begin position="307"/>
        <end position="323"/>
    </location>
</feature>
<feature type="region of interest" description="Disordered" evidence="1">
    <location>
        <begin position="341"/>
        <end position="438"/>
    </location>
</feature>
<organism evidence="2 3">
    <name type="scientific">Colocasia esculenta</name>
    <name type="common">Wild taro</name>
    <name type="synonym">Arum esculentum</name>
    <dbReference type="NCBI Taxonomy" id="4460"/>
    <lineage>
        <taxon>Eukaryota</taxon>
        <taxon>Viridiplantae</taxon>
        <taxon>Streptophyta</taxon>
        <taxon>Embryophyta</taxon>
        <taxon>Tracheophyta</taxon>
        <taxon>Spermatophyta</taxon>
        <taxon>Magnoliopsida</taxon>
        <taxon>Liliopsida</taxon>
        <taxon>Araceae</taxon>
        <taxon>Aroideae</taxon>
        <taxon>Colocasieae</taxon>
        <taxon>Colocasia</taxon>
    </lineage>
</organism>
<feature type="compositionally biased region" description="Low complexity" evidence="1">
    <location>
        <begin position="376"/>
        <end position="398"/>
    </location>
</feature>
<protein>
    <submittedName>
        <fullName evidence="2">Uncharacterized protein</fullName>
    </submittedName>
</protein>
<name>A0A843XCD2_COLES</name>
<feature type="region of interest" description="Disordered" evidence="1">
    <location>
        <begin position="694"/>
        <end position="713"/>
    </location>
</feature>
<feature type="compositionally biased region" description="Low complexity" evidence="1">
    <location>
        <begin position="407"/>
        <end position="426"/>
    </location>
</feature>
<reference evidence="2" key="1">
    <citation type="submission" date="2017-07" db="EMBL/GenBank/DDBJ databases">
        <title>Taro Niue Genome Assembly and Annotation.</title>
        <authorList>
            <person name="Atibalentja N."/>
            <person name="Keating K."/>
            <person name="Fields C.J."/>
        </authorList>
    </citation>
    <scope>NUCLEOTIDE SEQUENCE</scope>
    <source>
        <strain evidence="2">Niue_2</strain>
        <tissue evidence="2">Leaf</tissue>
    </source>
</reference>
<gene>
    <name evidence="2" type="ORF">Taro_050027</name>
</gene>
<proteinExistence type="predicted"/>
<accession>A0A843XCD2</accession>
<keyword evidence="3" id="KW-1185">Reference proteome</keyword>
<dbReference type="EMBL" id="NMUH01007322">
    <property type="protein sequence ID" value="MQM17058.1"/>
    <property type="molecule type" value="Genomic_DNA"/>
</dbReference>
<comment type="caution">
    <text evidence="2">The sequence shown here is derived from an EMBL/GenBank/DDBJ whole genome shotgun (WGS) entry which is preliminary data.</text>
</comment>
<evidence type="ECO:0000256" key="1">
    <source>
        <dbReference type="SAM" id="MobiDB-lite"/>
    </source>
</evidence>
<evidence type="ECO:0000313" key="3">
    <source>
        <dbReference type="Proteomes" id="UP000652761"/>
    </source>
</evidence>
<sequence length="816" mass="87395">MRDTKTSVAEGEAIIGEVPEIPPVQEEEADVRIEEPPASVRRIEDIAPALIEPVGQSTERVIPSAVPAPTIEESVILETVTHVEGEQENTLMEDIPSVPTVDAFMEVILEEVISEVVAPGHTENIQMEDAPAQGEPEIQGETTASAPADQFQEGIVEDVLDENMEPIISFDGKRKGVSLRIPPLTRKAHHRSKKRKIHVHMKPVINRLNAHGEILCSLQSEVQSIFISQSTEAKEIGAVKTELQEMRSELGSLKQLVSNLSEFVRAQLSVPAPSAPTQSVPEEAVRPPGPCEEEVRPSGPSEEEVRPPGSSVEESGPSGPVESVAEPVRFRAPIDVAAVPPEPAVPSSLQTPAPSFPPTSSSAPPALEPSKKPLPKHISSPTPFPATSSSSPISSTAIPPLPPTFEEPPASSSAGPSSSSPSFVGPSAPPPPTSFSSIHPPTPPSFITIIPEGARVQGHIIQDIKDEFEEAIFSPSHMPDIVFLPKLHSLLMDSAVGPIIFERFARVMAIITVQQGAPLAFHRFLFREYHRGYIKSNVLAPLLSECERHFPSDWEKHYHVAAQQLDTLNLSLARSNKPSLSAEEFLDLNSINLVQDPFAIWVERYKVYVPLKRELKQHKIFYPLSIDKFLQHASFGTTSLYRSSFGGASHSRGAQAKRELLINVNSHVVDSTAGVIAVITSYNSMSVRVRGGGEAEDAGVTGEGCEESTEVVGENADATGDCRDVGELGVGRTGGAGVAGHATGALGPITVTGDGGWPEEHGNGPRSPYIGRRTPLEEARSPNHVVEMAAKDGQASASSVGTVPGLALLVHLGRFC</sequence>